<dbReference type="Proteomes" id="UP001148018">
    <property type="component" value="Unassembled WGS sequence"/>
</dbReference>
<comment type="caution">
    <text evidence="1">The sequence shown here is derived from an EMBL/GenBank/DDBJ whole genome shotgun (WGS) entry which is preliminary data.</text>
</comment>
<dbReference type="EMBL" id="JANIIK010000040">
    <property type="protein sequence ID" value="KAJ3607820.1"/>
    <property type="molecule type" value="Genomic_DNA"/>
</dbReference>
<dbReference type="AlphaFoldDB" id="A0A9Q0ELU9"/>
<name>A0A9Q0ELU9_9TELE</name>
<sequence>MTSLWGAGAPQVKKPHEMRLQDDRGRLMFPRRRMNSDEQKYFEQVSRLTGVARRSPFALPPQPPYSS</sequence>
<proteinExistence type="predicted"/>
<accession>A0A9Q0ELU9</accession>
<protein>
    <submittedName>
        <fullName evidence="1">Uncharacterized protein</fullName>
    </submittedName>
</protein>
<evidence type="ECO:0000313" key="1">
    <source>
        <dbReference type="EMBL" id="KAJ3607820.1"/>
    </source>
</evidence>
<keyword evidence="2" id="KW-1185">Reference proteome</keyword>
<gene>
    <name evidence="1" type="ORF">NHX12_024871</name>
</gene>
<reference evidence="1" key="1">
    <citation type="submission" date="2022-07" db="EMBL/GenBank/DDBJ databases">
        <title>Chromosome-level genome of Muraenolepis orangiensis.</title>
        <authorList>
            <person name="Kim J."/>
        </authorList>
    </citation>
    <scope>NUCLEOTIDE SEQUENCE</scope>
    <source>
        <strain evidence="1">KU_S4_2022</strain>
        <tissue evidence="1">Muscle</tissue>
    </source>
</reference>
<organism evidence="1 2">
    <name type="scientific">Muraenolepis orangiensis</name>
    <name type="common">Patagonian moray cod</name>
    <dbReference type="NCBI Taxonomy" id="630683"/>
    <lineage>
        <taxon>Eukaryota</taxon>
        <taxon>Metazoa</taxon>
        <taxon>Chordata</taxon>
        <taxon>Craniata</taxon>
        <taxon>Vertebrata</taxon>
        <taxon>Euteleostomi</taxon>
        <taxon>Actinopterygii</taxon>
        <taxon>Neopterygii</taxon>
        <taxon>Teleostei</taxon>
        <taxon>Neoteleostei</taxon>
        <taxon>Acanthomorphata</taxon>
        <taxon>Zeiogadaria</taxon>
        <taxon>Gadariae</taxon>
        <taxon>Gadiformes</taxon>
        <taxon>Muraenolepidoidei</taxon>
        <taxon>Muraenolepididae</taxon>
        <taxon>Muraenolepis</taxon>
    </lineage>
</organism>
<evidence type="ECO:0000313" key="2">
    <source>
        <dbReference type="Proteomes" id="UP001148018"/>
    </source>
</evidence>